<feature type="domain" description="RecX second three-helical" evidence="6">
    <location>
        <begin position="60"/>
        <end position="98"/>
    </location>
</feature>
<accession>A0ABU0W9J9</accession>
<evidence type="ECO:0000256" key="2">
    <source>
        <dbReference type="ARBA" id="ARBA00009695"/>
    </source>
</evidence>
<dbReference type="InterPro" id="IPR053926">
    <property type="entry name" value="RecX_HTH_1st"/>
</dbReference>
<sequence>MQTDQPEDSVSKATAYAVRLLSRREYARAELAQRLSRKGYGRDTTETALARLEELGYLCEERFVEHFVRSRVDRGSGPMKIRAELQQRGVDGSLIDHGLREAGCDFSHLAADVRRRKFGDERPATLEEKARQARFLAQRGFAADHVRTALDVDPAELGLE</sequence>
<reference evidence="9 10" key="1">
    <citation type="submission" date="2023-08" db="EMBL/GenBank/DDBJ databases">
        <title>Whole-genome sequencing of halo(alkali)philic microorganisms from hypersaline lakes.</title>
        <authorList>
            <person name="Sorokin D.Y."/>
            <person name="Abbas B."/>
            <person name="Merkel A.Y."/>
        </authorList>
    </citation>
    <scope>NUCLEOTIDE SEQUENCE [LARGE SCALE GENOMIC DNA]</scope>
    <source>
        <strain evidence="9 10">AB-CW4</strain>
    </source>
</reference>
<evidence type="ECO:0000313" key="9">
    <source>
        <dbReference type="EMBL" id="MDQ2070438.1"/>
    </source>
</evidence>
<evidence type="ECO:0000259" key="6">
    <source>
        <dbReference type="Pfam" id="PF02631"/>
    </source>
</evidence>
<evidence type="ECO:0000256" key="3">
    <source>
        <dbReference type="ARBA" id="ARBA00018111"/>
    </source>
</evidence>
<comment type="function">
    <text evidence="5">Modulates RecA activity.</text>
</comment>
<dbReference type="HAMAP" id="MF_01114">
    <property type="entry name" value="RecX"/>
    <property type="match status" value="1"/>
</dbReference>
<proteinExistence type="inferred from homology"/>
<protein>
    <recommendedName>
        <fullName evidence="3 5">Regulatory protein RecX</fullName>
    </recommendedName>
</protein>
<dbReference type="InterPro" id="IPR053925">
    <property type="entry name" value="RecX_HTH_3rd"/>
</dbReference>
<dbReference type="EMBL" id="JAVDDT010000007">
    <property type="protein sequence ID" value="MDQ2070438.1"/>
    <property type="molecule type" value="Genomic_DNA"/>
</dbReference>
<keyword evidence="4 5" id="KW-0963">Cytoplasm</keyword>
<dbReference type="Pfam" id="PF21982">
    <property type="entry name" value="RecX_HTH1"/>
    <property type="match status" value="1"/>
</dbReference>
<dbReference type="Pfam" id="PF02631">
    <property type="entry name" value="RecX_HTH2"/>
    <property type="match status" value="1"/>
</dbReference>
<comment type="subcellular location">
    <subcellularLocation>
        <location evidence="1 5">Cytoplasm</location>
    </subcellularLocation>
</comment>
<comment type="similarity">
    <text evidence="2 5">Belongs to the RecX family.</text>
</comment>
<dbReference type="InterPro" id="IPR003783">
    <property type="entry name" value="Regulatory_RecX"/>
</dbReference>
<dbReference type="PANTHER" id="PTHR33602">
    <property type="entry name" value="REGULATORY PROTEIN RECX FAMILY PROTEIN"/>
    <property type="match status" value="1"/>
</dbReference>
<dbReference type="RefSeq" id="WP_306728938.1">
    <property type="nucleotide sequence ID" value="NZ_JAVDDT010000007.1"/>
</dbReference>
<dbReference type="Gene3D" id="1.10.10.10">
    <property type="entry name" value="Winged helix-like DNA-binding domain superfamily/Winged helix DNA-binding domain"/>
    <property type="match status" value="3"/>
</dbReference>
<gene>
    <name evidence="5" type="primary">recX</name>
    <name evidence="9" type="ORF">RBH19_11155</name>
</gene>
<evidence type="ECO:0000256" key="5">
    <source>
        <dbReference type="HAMAP-Rule" id="MF_01114"/>
    </source>
</evidence>
<feature type="domain" description="RecX third three-helical" evidence="7">
    <location>
        <begin position="109"/>
        <end position="150"/>
    </location>
</feature>
<dbReference type="PANTHER" id="PTHR33602:SF1">
    <property type="entry name" value="REGULATORY PROTEIN RECX FAMILY PROTEIN"/>
    <property type="match status" value="1"/>
</dbReference>
<evidence type="ECO:0000259" key="8">
    <source>
        <dbReference type="Pfam" id="PF21982"/>
    </source>
</evidence>
<evidence type="ECO:0000313" key="10">
    <source>
        <dbReference type="Proteomes" id="UP001239019"/>
    </source>
</evidence>
<dbReference type="InterPro" id="IPR053924">
    <property type="entry name" value="RecX_HTH_2nd"/>
</dbReference>
<evidence type="ECO:0000256" key="4">
    <source>
        <dbReference type="ARBA" id="ARBA00022490"/>
    </source>
</evidence>
<feature type="domain" description="RecX first three-helical" evidence="8">
    <location>
        <begin position="14"/>
        <end position="52"/>
    </location>
</feature>
<dbReference type="InterPro" id="IPR036388">
    <property type="entry name" value="WH-like_DNA-bd_sf"/>
</dbReference>
<keyword evidence="10" id="KW-1185">Reference proteome</keyword>
<dbReference type="Pfam" id="PF21981">
    <property type="entry name" value="RecX_HTH3"/>
    <property type="match status" value="1"/>
</dbReference>
<organism evidence="9 10">
    <name type="scientific">Natronospira bacteriovora</name>
    <dbReference type="NCBI Taxonomy" id="3069753"/>
    <lineage>
        <taxon>Bacteria</taxon>
        <taxon>Pseudomonadati</taxon>
        <taxon>Pseudomonadota</taxon>
        <taxon>Gammaproteobacteria</taxon>
        <taxon>Natronospirales</taxon>
        <taxon>Natronospiraceae</taxon>
        <taxon>Natronospira</taxon>
    </lineage>
</organism>
<name>A0ABU0W9J9_9GAMM</name>
<evidence type="ECO:0000259" key="7">
    <source>
        <dbReference type="Pfam" id="PF21981"/>
    </source>
</evidence>
<comment type="caution">
    <text evidence="9">The sequence shown here is derived from an EMBL/GenBank/DDBJ whole genome shotgun (WGS) entry which is preliminary data.</text>
</comment>
<evidence type="ECO:0000256" key="1">
    <source>
        <dbReference type="ARBA" id="ARBA00004496"/>
    </source>
</evidence>
<dbReference type="Proteomes" id="UP001239019">
    <property type="component" value="Unassembled WGS sequence"/>
</dbReference>